<keyword evidence="12" id="KW-1185">Reference proteome</keyword>
<keyword evidence="9" id="KW-0812">Transmembrane</keyword>
<dbReference type="InterPro" id="IPR003594">
    <property type="entry name" value="HATPase_dom"/>
</dbReference>
<dbReference type="AlphaFoldDB" id="A0A840V5F0"/>
<dbReference type="Pfam" id="PF02518">
    <property type="entry name" value="HATPase_c"/>
    <property type="match status" value="1"/>
</dbReference>
<dbReference type="GO" id="GO:0000155">
    <property type="term" value="F:phosphorelay sensor kinase activity"/>
    <property type="evidence" value="ECO:0007669"/>
    <property type="project" value="InterPro"/>
</dbReference>
<accession>A0A840V5F0</accession>
<sequence length="550" mass="61217">MEQKNYYSAVKVRLTAIFCLLITVPMVILALFTISNLKDSAVKKIELSLGRLVDHKNEVISLFLKEKADLLAMMVGMYPIEYLGHQENLNNLFRSLNQEGSIVDLHVINSAGNQLAYVGPYASSITGKSYHDAQWFQEVLIKGSHVSDIFLGFRNVPHFVVAVTDPLKTYVLRATINSEAFNNLLLSSLIGPNGDSFIVNRDGELQTPSRQGVKELSAEDRGYLEHHEGTAIINNGKTITATRWVKDGQWCLYVKTRIEDSLAAFYQTRNSVLIIIFLTGMAFLGLAALLAHYFLHRLESYDRRRTELGAQMGQMEKMASVGRLAAGIAHEINNPLQMITNQAGWIAELLPDEDPALVKNMDEYTKAIEQIRHHVRRAGTITHRLLGFSRKLSSEKQNVQMNDLIEEAITFVEREAGYNNITIARDYKEDLPTTMTDGSQLQQVFLNLLNNAVDAVGKGGRLEIRTTVDGEGRLVLEFADNGPGIKPENLKQIFDPFFTTKEPGKGTGLGLYITYDIVQKLGGTVKVENRKGGGAVFTIVLPVITLGSSR</sequence>
<evidence type="ECO:0000256" key="7">
    <source>
        <dbReference type="ARBA" id="ARBA00022840"/>
    </source>
</evidence>
<dbReference type="InterPro" id="IPR036890">
    <property type="entry name" value="HATPase_C_sf"/>
</dbReference>
<evidence type="ECO:0000256" key="3">
    <source>
        <dbReference type="ARBA" id="ARBA00022553"/>
    </source>
</evidence>
<dbReference type="EMBL" id="JACHEO010000010">
    <property type="protein sequence ID" value="MBB5348301.1"/>
    <property type="molecule type" value="Genomic_DNA"/>
</dbReference>
<evidence type="ECO:0000259" key="10">
    <source>
        <dbReference type="PROSITE" id="PS50109"/>
    </source>
</evidence>
<keyword evidence="9" id="KW-0472">Membrane</keyword>
<proteinExistence type="predicted"/>
<comment type="catalytic activity">
    <reaction evidence="1">
        <text>ATP + protein L-histidine = ADP + protein N-phospho-L-histidine.</text>
        <dbReference type="EC" id="2.7.13.3"/>
    </reaction>
</comment>
<evidence type="ECO:0000256" key="8">
    <source>
        <dbReference type="ARBA" id="ARBA00023012"/>
    </source>
</evidence>
<organism evidence="11 12">
    <name type="scientific">Desulfoprunum benzoelyticum</name>
    <dbReference type="NCBI Taxonomy" id="1506996"/>
    <lineage>
        <taxon>Bacteria</taxon>
        <taxon>Pseudomonadati</taxon>
        <taxon>Thermodesulfobacteriota</taxon>
        <taxon>Desulfobulbia</taxon>
        <taxon>Desulfobulbales</taxon>
        <taxon>Desulfobulbaceae</taxon>
        <taxon>Desulfoprunum</taxon>
    </lineage>
</organism>
<reference evidence="11 12" key="1">
    <citation type="submission" date="2020-08" db="EMBL/GenBank/DDBJ databases">
        <title>Genomic Encyclopedia of Type Strains, Phase IV (KMG-IV): sequencing the most valuable type-strain genomes for metagenomic binning, comparative biology and taxonomic classification.</title>
        <authorList>
            <person name="Goeker M."/>
        </authorList>
    </citation>
    <scope>NUCLEOTIDE SEQUENCE [LARGE SCALE GENOMIC DNA]</scope>
    <source>
        <strain evidence="11 12">DSM 28570</strain>
    </source>
</reference>
<dbReference type="InterPro" id="IPR003661">
    <property type="entry name" value="HisK_dim/P_dom"/>
</dbReference>
<evidence type="ECO:0000256" key="9">
    <source>
        <dbReference type="SAM" id="Phobius"/>
    </source>
</evidence>
<evidence type="ECO:0000256" key="4">
    <source>
        <dbReference type="ARBA" id="ARBA00022679"/>
    </source>
</evidence>
<dbReference type="Pfam" id="PF00512">
    <property type="entry name" value="HisKA"/>
    <property type="match status" value="1"/>
</dbReference>
<evidence type="ECO:0000313" key="11">
    <source>
        <dbReference type="EMBL" id="MBB5348301.1"/>
    </source>
</evidence>
<dbReference type="CDD" id="cd00082">
    <property type="entry name" value="HisKA"/>
    <property type="match status" value="1"/>
</dbReference>
<dbReference type="Gene3D" id="1.10.287.130">
    <property type="match status" value="1"/>
</dbReference>
<dbReference type="Proteomes" id="UP000539642">
    <property type="component" value="Unassembled WGS sequence"/>
</dbReference>
<dbReference type="InterPro" id="IPR005467">
    <property type="entry name" value="His_kinase_dom"/>
</dbReference>
<keyword evidence="6 11" id="KW-0418">Kinase</keyword>
<feature type="domain" description="Histidine kinase" evidence="10">
    <location>
        <begin position="327"/>
        <end position="545"/>
    </location>
</feature>
<dbReference type="SMART" id="SM00387">
    <property type="entry name" value="HATPase_c"/>
    <property type="match status" value="1"/>
</dbReference>
<keyword evidence="4 11" id="KW-0808">Transferase</keyword>
<evidence type="ECO:0000256" key="5">
    <source>
        <dbReference type="ARBA" id="ARBA00022741"/>
    </source>
</evidence>
<name>A0A840V5F0_9BACT</name>
<dbReference type="InterPro" id="IPR036097">
    <property type="entry name" value="HisK_dim/P_sf"/>
</dbReference>
<comment type="caution">
    <text evidence="11">The sequence shown here is derived from an EMBL/GenBank/DDBJ whole genome shotgun (WGS) entry which is preliminary data.</text>
</comment>
<dbReference type="EC" id="2.7.13.3" evidence="2"/>
<dbReference type="PROSITE" id="PS50109">
    <property type="entry name" value="HIS_KIN"/>
    <property type="match status" value="1"/>
</dbReference>
<dbReference type="InterPro" id="IPR004358">
    <property type="entry name" value="Sig_transdc_His_kin-like_C"/>
</dbReference>
<dbReference type="SUPFAM" id="SSF55874">
    <property type="entry name" value="ATPase domain of HSP90 chaperone/DNA topoisomerase II/histidine kinase"/>
    <property type="match status" value="1"/>
</dbReference>
<dbReference type="PRINTS" id="PR00344">
    <property type="entry name" value="BCTRLSENSOR"/>
</dbReference>
<dbReference type="PANTHER" id="PTHR43065">
    <property type="entry name" value="SENSOR HISTIDINE KINASE"/>
    <property type="match status" value="1"/>
</dbReference>
<feature type="transmembrane region" description="Helical" evidence="9">
    <location>
        <begin position="272"/>
        <end position="295"/>
    </location>
</feature>
<evidence type="ECO:0000256" key="2">
    <source>
        <dbReference type="ARBA" id="ARBA00012438"/>
    </source>
</evidence>
<keyword evidence="8" id="KW-0902">Two-component regulatory system</keyword>
<feature type="transmembrane region" description="Helical" evidence="9">
    <location>
        <begin position="12"/>
        <end position="34"/>
    </location>
</feature>
<keyword evidence="7" id="KW-0067">ATP-binding</keyword>
<dbReference type="SUPFAM" id="SSF47384">
    <property type="entry name" value="Homodimeric domain of signal transducing histidine kinase"/>
    <property type="match status" value="1"/>
</dbReference>
<gene>
    <name evidence="11" type="ORF">HNQ81_002032</name>
</gene>
<dbReference type="GO" id="GO:0005524">
    <property type="term" value="F:ATP binding"/>
    <property type="evidence" value="ECO:0007669"/>
    <property type="project" value="UniProtKB-KW"/>
</dbReference>
<evidence type="ECO:0000313" key="12">
    <source>
        <dbReference type="Proteomes" id="UP000539642"/>
    </source>
</evidence>
<dbReference type="SMART" id="SM00388">
    <property type="entry name" value="HisKA"/>
    <property type="match status" value="1"/>
</dbReference>
<keyword evidence="9" id="KW-1133">Transmembrane helix</keyword>
<evidence type="ECO:0000256" key="1">
    <source>
        <dbReference type="ARBA" id="ARBA00000085"/>
    </source>
</evidence>
<dbReference type="Gene3D" id="3.30.565.10">
    <property type="entry name" value="Histidine kinase-like ATPase, C-terminal domain"/>
    <property type="match status" value="1"/>
</dbReference>
<keyword evidence="3" id="KW-0597">Phosphoprotein</keyword>
<dbReference type="PANTHER" id="PTHR43065:SF46">
    <property type="entry name" value="C4-DICARBOXYLATE TRANSPORT SENSOR PROTEIN DCTB"/>
    <property type="match status" value="1"/>
</dbReference>
<evidence type="ECO:0000256" key="6">
    <source>
        <dbReference type="ARBA" id="ARBA00022777"/>
    </source>
</evidence>
<dbReference type="RefSeq" id="WP_183350902.1">
    <property type="nucleotide sequence ID" value="NZ_JACHEO010000010.1"/>
</dbReference>
<protein>
    <recommendedName>
        <fullName evidence="2">histidine kinase</fullName>
        <ecNumber evidence="2">2.7.13.3</ecNumber>
    </recommendedName>
</protein>
<keyword evidence="5" id="KW-0547">Nucleotide-binding</keyword>